<accession>A0A7S3DG34</accession>
<dbReference type="PANTHER" id="PTHR46281:SF8">
    <property type="entry name" value="CYTOCHROME C OXIDASE SUBUNIT 12, MITOCHONDRIAL"/>
    <property type="match status" value="1"/>
</dbReference>
<organism evidence="6">
    <name type="scientific">Palpitomonas bilix</name>
    <dbReference type="NCBI Taxonomy" id="652834"/>
    <lineage>
        <taxon>Eukaryota</taxon>
        <taxon>Eukaryota incertae sedis</taxon>
    </lineage>
</organism>
<evidence type="ECO:0000256" key="3">
    <source>
        <dbReference type="SAM" id="MobiDB-lite"/>
    </source>
</evidence>
<evidence type="ECO:0000313" key="6">
    <source>
        <dbReference type="EMBL" id="CAE0256618.1"/>
    </source>
</evidence>
<gene>
    <name evidence="4" type="ORF">PBIL07802_LOCUS18870</name>
    <name evidence="5" type="ORF">PBIL07802_LOCUS18873</name>
    <name evidence="6" type="ORF">PBIL07802_LOCUS18874</name>
</gene>
<dbReference type="InterPro" id="IPR003213">
    <property type="entry name" value="Cyt_c_oxidase_su6B"/>
</dbReference>
<dbReference type="InterPro" id="IPR036549">
    <property type="entry name" value="CX6/COA6-like_sf"/>
</dbReference>
<dbReference type="EMBL" id="HBIB01028985">
    <property type="protein sequence ID" value="CAE0256614.1"/>
    <property type="molecule type" value="Transcribed_RNA"/>
</dbReference>
<comment type="subcellular location">
    <subcellularLocation>
        <location evidence="1">Mitochondrion</location>
    </subcellularLocation>
</comment>
<keyword evidence="2" id="KW-0496">Mitochondrion</keyword>
<dbReference type="Gene3D" id="1.10.10.140">
    <property type="entry name" value="Cytochrome c oxidase, subunit VIb"/>
    <property type="match status" value="1"/>
</dbReference>
<reference evidence="6" key="1">
    <citation type="submission" date="2021-01" db="EMBL/GenBank/DDBJ databases">
        <authorList>
            <person name="Corre E."/>
            <person name="Pelletier E."/>
            <person name="Niang G."/>
            <person name="Scheremetjew M."/>
            <person name="Finn R."/>
            <person name="Kale V."/>
            <person name="Holt S."/>
            <person name="Cochrane G."/>
            <person name="Meng A."/>
            <person name="Brown T."/>
            <person name="Cohen L."/>
        </authorList>
    </citation>
    <scope>NUCLEOTIDE SEQUENCE</scope>
    <source>
        <strain evidence="6">NIES-2562</strain>
    </source>
</reference>
<dbReference type="AlphaFoldDB" id="A0A7S3DG34"/>
<evidence type="ECO:0000313" key="5">
    <source>
        <dbReference type="EMBL" id="CAE0256617.1"/>
    </source>
</evidence>
<dbReference type="SUPFAM" id="SSF47694">
    <property type="entry name" value="Cytochrome c oxidase subunit h"/>
    <property type="match status" value="1"/>
</dbReference>
<protein>
    <submittedName>
        <fullName evidence="6">Uncharacterized protein</fullName>
    </submittedName>
</protein>
<dbReference type="GO" id="GO:0005739">
    <property type="term" value="C:mitochondrion"/>
    <property type="evidence" value="ECO:0007669"/>
    <property type="project" value="UniProtKB-SubCell"/>
</dbReference>
<name>A0A7S3DG34_9EUKA</name>
<dbReference type="EMBL" id="HBIB01028988">
    <property type="protein sequence ID" value="CAE0256617.1"/>
    <property type="molecule type" value="Transcribed_RNA"/>
</dbReference>
<evidence type="ECO:0000256" key="2">
    <source>
        <dbReference type="ARBA" id="ARBA00023128"/>
    </source>
</evidence>
<proteinExistence type="predicted"/>
<dbReference type="EMBL" id="HBIB01028989">
    <property type="protein sequence ID" value="CAE0256618.1"/>
    <property type="molecule type" value="Transcribed_RNA"/>
</dbReference>
<dbReference type="GO" id="GO:0045277">
    <property type="term" value="C:respiratory chain complex IV"/>
    <property type="evidence" value="ECO:0007669"/>
    <property type="project" value="InterPro"/>
</dbReference>
<feature type="region of interest" description="Disordered" evidence="3">
    <location>
        <begin position="1"/>
        <end position="20"/>
    </location>
</feature>
<dbReference type="PANTHER" id="PTHR46281">
    <property type="entry name" value="CYTOCHROME C OXIDASE SUBUNIT 6B"/>
    <property type="match status" value="1"/>
</dbReference>
<evidence type="ECO:0000256" key="1">
    <source>
        <dbReference type="ARBA" id="ARBA00004173"/>
    </source>
</evidence>
<evidence type="ECO:0000313" key="4">
    <source>
        <dbReference type="EMBL" id="CAE0256614.1"/>
    </source>
</evidence>
<sequence>MSAPITNRRGQYEQPPRSFSFQEDLEDDAGVTVEELKANGELKPTYFQHIDTTPNDVRFAPNFNKARRCGHYFNMFLKCKNEKGESSECTKLLQASHTFCPAPTLQRMLEQVEEGSYPGPTF</sequence>